<sequence>MLKSELSNVEDCVGIIVNTKEIISEPGNAVVQAALYERLVSSCTELKQRMISEVFGSAKDHVIRRYVQFHQAGLITLSDIVFQHVRKVEVPLIPGKSELLIKTLSALQQLLEFIARQFYAYFDLIHGITQYESDLTSNQFRSKIETLAPLLERQPIEPSLVNVFFRSMEDSLDQLRVQTISYEQAIYVDQLLRLIQLKLEEGNTDTIRFTALLYQQNFNSTYFESWYRQTHLTVQNGGTHVESKRLIIEPISQVLGISAGRKPLDMLLRDWLSDHIATGPQSATRKIKQEVVVPRLPLILSVPQLALFVRLCYLEGCFQISNISNIMRFFTDHFETKKQPHVSVKSFSRAFYSADQATAAMVRDFLQRMIIMIDKTYFPKT</sequence>
<keyword evidence="2" id="KW-1185">Reference proteome</keyword>
<comment type="caution">
    <text evidence="1">The sequence shown here is derived from an EMBL/GenBank/DDBJ whole genome shotgun (WGS) entry which is preliminary data.</text>
</comment>
<dbReference type="EMBL" id="WWEO01000034">
    <property type="protein sequence ID" value="NCD68068.1"/>
    <property type="molecule type" value="Genomic_DNA"/>
</dbReference>
<evidence type="ECO:0000313" key="1">
    <source>
        <dbReference type="EMBL" id="NCD68068.1"/>
    </source>
</evidence>
<dbReference type="Proteomes" id="UP000638732">
    <property type="component" value="Unassembled WGS sequence"/>
</dbReference>
<reference evidence="1" key="2">
    <citation type="submission" date="2020-10" db="EMBL/GenBank/DDBJ databases">
        <title>Mucilaginibacter sp. nov., isolated from soil.</title>
        <authorList>
            <person name="Jeon C.O."/>
        </authorList>
    </citation>
    <scope>NUCLEOTIDE SEQUENCE</scope>
    <source>
        <strain evidence="1">R11</strain>
    </source>
</reference>
<protein>
    <submittedName>
        <fullName evidence="1">Uncharacterized protein</fullName>
    </submittedName>
</protein>
<organism evidence="1 2">
    <name type="scientific">Mucilaginibacter agri</name>
    <dbReference type="NCBI Taxonomy" id="2695265"/>
    <lineage>
        <taxon>Bacteria</taxon>
        <taxon>Pseudomonadati</taxon>
        <taxon>Bacteroidota</taxon>
        <taxon>Sphingobacteriia</taxon>
        <taxon>Sphingobacteriales</taxon>
        <taxon>Sphingobacteriaceae</taxon>
        <taxon>Mucilaginibacter</taxon>
    </lineage>
</organism>
<gene>
    <name evidence="1" type="ORF">GSY63_01720</name>
</gene>
<proteinExistence type="predicted"/>
<evidence type="ECO:0000313" key="2">
    <source>
        <dbReference type="Proteomes" id="UP000638732"/>
    </source>
</evidence>
<reference evidence="1" key="1">
    <citation type="submission" date="2020-01" db="EMBL/GenBank/DDBJ databases">
        <authorList>
            <person name="Seo Y.L."/>
        </authorList>
    </citation>
    <scope>NUCLEOTIDE SEQUENCE</scope>
    <source>
        <strain evidence="1">R11</strain>
    </source>
</reference>
<accession>A0A965ZD35</accession>
<dbReference type="RefSeq" id="WP_166584095.1">
    <property type="nucleotide sequence ID" value="NZ_WWEO01000034.1"/>
</dbReference>
<dbReference type="AlphaFoldDB" id="A0A965ZD35"/>
<name>A0A965ZD35_9SPHI</name>